<dbReference type="EMBL" id="FOUU01000001">
    <property type="protein sequence ID" value="SFM45359.1"/>
    <property type="molecule type" value="Genomic_DNA"/>
</dbReference>
<dbReference type="Gene3D" id="3.40.50.970">
    <property type="match status" value="1"/>
</dbReference>
<dbReference type="InterPro" id="IPR029061">
    <property type="entry name" value="THDP-binding"/>
</dbReference>
<dbReference type="InterPro" id="IPR002880">
    <property type="entry name" value="Pyrv_Fd/Flavodoxin_OxRdtase_N"/>
</dbReference>
<accession>A0A1I4QZ92</accession>
<reference evidence="4 5" key="1">
    <citation type="submission" date="2016-10" db="EMBL/GenBank/DDBJ databases">
        <authorList>
            <person name="de Groot N.N."/>
        </authorList>
    </citation>
    <scope>NUCLEOTIDE SEQUENCE [LARGE SCALE GENOMIC DNA]</scope>
    <source>
        <strain evidence="4 5">DSM 9990</strain>
    </source>
</reference>
<dbReference type="OrthoDB" id="9794954at2"/>
<dbReference type="InterPro" id="IPR050722">
    <property type="entry name" value="Pyruvate:ferred/Flavod_OxRd"/>
</dbReference>
<dbReference type="GO" id="GO:0016491">
    <property type="term" value="F:oxidoreductase activity"/>
    <property type="evidence" value="ECO:0007669"/>
    <property type="project" value="UniProtKB-KW"/>
</dbReference>
<dbReference type="Gene3D" id="3.40.50.920">
    <property type="match status" value="1"/>
</dbReference>
<evidence type="ECO:0000313" key="5">
    <source>
        <dbReference type="Proteomes" id="UP000199611"/>
    </source>
</evidence>
<dbReference type="InterPro" id="IPR009014">
    <property type="entry name" value="Transketo_C/PFOR_II"/>
</dbReference>
<keyword evidence="5" id="KW-1185">Reference proteome</keyword>
<organism evidence="4 5">
    <name type="scientific">Thermodesulforhabdus norvegica</name>
    <dbReference type="NCBI Taxonomy" id="39841"/>
    <lineage>
        <taxon>Bacteria</taxon>
        <taxon>Pseudomonadati</taxon>
        <taxon>Thermodesulfobacteriota</taxon>
        <taxon>Syntrophobacteria</taxon>
        <taxon>Syntrophobacterales</taxon>
        <taxon>Thermodesulforhabdaceae</taxon>
        <taxon>Thermodesulforhabdus</taxon>
    </lineage>
</organism>
<dbReference type="CDD" id="cd07034">
    <property type="entry name" value="TPP_PYR_PFOR_IOR-alpha_like"/>
    <property type="match status" value="1"/>
</dbReference>
<name>A0A1I4QZ92_9BACT</name>
<proteinExistence type="predicted"/>
<gene>
    <name evidence="4" type="ORF">SAMN05660836_00309</name>
</gene>
<keyword evidence="4" id="KW-0670">Pyruvate</keyword>
<evidence type="ECO:0000259" key="3">
    <source>
        <dbReference type="Pfam" id="PF17147"/>
    </source>
</evidence>
<feature type="domain" description="Pyruvate:ferredoxin oxidoreductase core" evidence="3">
    <location>
        <begin position="271"/>
        <end position="374"/>
    </location>
</feature>
<protein>
    <submittedName>
        <fullName evidence="4">Pyruvate ferredoxin oxidoreductase alpha subunit</fullName>
    </submittedName>
</protein>
<dbReference type="PANTHER" id="PTHR32154:SF0">
    <property type="entry name" value="PYRUVATE-FLAVODOXIN OXIDOREDUCTASE-RELATED"/>
    <property type="match status" value="1"/>
</dbReference>
<keyword evidence="1" id="KW-0560">Oxidoreductase</keyword>
<dbReference type="RefSeq" id="WP_093392956.1">
    <property type="nucleotide sequence ID" value="NZ_FOUU01000001.1"/>
</dbReference>
<dbReference type="STRING" id="39841.SAMN05660836_00309"/>
<evidence type="ECO:0000259" key="2">
    <source>
        <dbReference type="Pfam" id="PF01855"/>
    </source>
</evidence>
<dbReference type="SUPFAM" id="SSF52922">
    <property type="entry name" value="TK C-terminal domain-like"/>
    <property type="match status" value="1"/>
</dbReference>
<sequence length="408" mass="45721">MDKVRIITGNEAAALAAKLCRVQVIAAYPITPQSKIPEILSKFVEEGELKAEFVRVESEHSAMTVCISASLVGARAFTATAANGLAYMHEQLHWAAGARVPVVMPVVNRGLGAPWTIFNDMQDSISQRDTGWMQLYCMNNQEIFDNLIMAYRVAEEVLIPCMVCFDGFRLSHTVMPVETASQELVDAYLPPRKPNYELNPERPVNINPVVMGDCLPGVDGTRRPDYMGFRLRLQRAHERALEVIKKAGSLFGELFGRDYTLPYSTYRVDDADTIFVTMGSLTSEAMDAVDLLRERGHRAGVCGLRVFRPFPGKDLSEVLLQASRLIVVEKAISYGYETPLATELKAALYTHTPDKHPEVTSWVVGLGGKDVKTVDLIGIFEATMKLEQKWDRPFWWHEEVLENELTFC</sequence>
<dbReference type="FunFam" id="3.40.50.970:FF:000012">
    <property type="entry name" value="Pyruvate:ferredoxin (Flavodoxin) oxidoreductase"/>
    <property type="match status" value="1"/>
</dbReference>
<dbReference type="Pfam" id="PF17147">
    <property type="entry name" value="PFOR_II"/>
    <property type="match status" value="1"/>
</dbReference>
<dbReference type="AlphaFoldDB" id="A0A1I4QZ92"/>
<dbReference type="Pfam" id="PF01855">
    <property type="entry name" value="POR_N"/>
    <property type="match status" value="1"/>
</dbReference>
<dbReference type="Proteomes" id="UP000199611">
    <property type="component" value="Unassembled WGS sequence"/>
</dbReference>
<evidence type="ECO:0000313" key="4">
    <source>
        <dbReference type="EMBL" id="SFM45359.1"/>
    </source>
</evidence>
<dbReference type="InterPro" id="IPR033412">
    <property type="entry name" value="PFOR_II"/>
</dbReference>
<dbReference type="PANTHER" id="PTHR32154">
    <property type="entry name" value="PYRUVATE-FLAVODOXIN OXIDOREDUCTASE-RELATED"/>
    <property type="match status" value="1"/>
</dbReference>
<dbReference type="GO" id="GO:0006979">
    <property type="term" value="P:response to oxidative stress"/>
    <property type="evidence" value="ECO:0007669"/>
    <property type="project" value="TreeGrafter"/>
</dbReference>
<feature type="domain" description="Pyruvate flavodoxin/ferredoxin oxidoreductase pyrimidine binding" evidence="2">
    <location>
        <begin position="16"/>
        <end position="215"/>
    </location>
</feature>
<dbReference type="SUPFAM" id="SSF52518">
    <property type="entry name" value="Thiamin diphosphate-binding fold (THDP-binding)"/>
    <property type="match status" value="1"/>
</dbReference>
<evidence type="ECO:0000256" key="1">
    <source>
        <dbReference type="ARBA" id="ARBA00023002"/>
    </source>
</evidence>